<dbReference type="Proteomes" id="UP001190640">
    <property type="component" value="Chromosome 2"/>
</dbReference>
<evidence type="ECO:0000313" key="5">
    <source>
        <dbReference type="Proteomes" id="UP001190640"/>
    </source>
</evidence>
<name>A0AA97J043_EUBMA</name>
<sequence length="553" mass="65567">MAAAARRPAVQFGRRRGQSRESTQKNDFNEDDAIEGIFLPVGVDLRQITILSKAEWERIQDNLNAPAREAAQIRAERKERKDLHLQSQALMKNWSNTIAGLSQAKLKVKKERDEKSEEEKRKIDLEEAKYQAQKRKEAIEKAKIDQYYQSDRVKGFHRAFLLTEVLKEREAQIQFQKKKQKLYRSKDEEIERERQKAILKEEEKVKECRRKRIQLCKEQLEQIKEHEHLAELSRLESIKEGEEIQMLTRLHHQEQQEKEQKKQEEKLERKRAHQAHVADQVILRAIEKQKQEEEDDKVRAHFNAKQAMAKLRKQKEEEMLREIEENRENITKRLLAQMKEKIDTEDERIAREIAEAEEERERELTEKEEKKKADLKSITEHRINVMKTKEEKEKQEKREAKETLHKMIEADRVYQELEKDKKHRNHCANLKLQETHVIQIAEKLGRENREKQGELDYVKQREYIALCKEQEFQQYAKKVIDEESKTAPNLYPLLKVVQGGIGGGCGKLYRGREGESPGSQGAQQPYTGNTAQEMKLLNEHRYETTKGRLGFTW</sequence>
<dbReference type="GO" id="GO:0005879">
    <property type="term" value="C:axonemal microtubule"/>
    <property type="evidence" value="ECO:0007669"/>
    <property type="project" value="TreeGrafter"/>
</dbReference>
<dbReference type="InterPro" id="IPR043597">
    <property type="entry name" value="TPH_dom"/>
</dbReference>
<dbReference type="PANTHER" id="PTHR28663">
    <property type="entry name" value="COILED-COIL DOMAIN-CONTAINING PROTEIN 173"/>
    <property type="match status" value="1"/>
</dbReference>
<evidence type="ECO:0000256" key="3">
    <source>
        <dbReference type="SAM" id="MobiDB-lite"/>
    </source>
</evidence>
<dbReference type="KEGG" id="emc:129325193"/>
<accession>A0AA97J043</accession>
<feature type="compositionally biased region" description="Basic and acidic residues" evidence="3">
    <location>
        <begin position="18"/>
        <end position="28"/>
    </location>
</feature>
<feature type="coiled-coil region" evidence="2">
    <location>
        <begin position="306"/>
        <end position="410"/>
    </location>
</feature>
<keyword evidence="6" id="KW-0282">Flagellum</keyword>
<keyword evidence="6" id="KW-0969">Cilium</keyword>
<dbReference type="Pfam" id="PF13868">
    <property type="entry name" value="TPH"/>
    <property type="match status" value="1"/>
</dbReference>
<proteinExistence type="predicted"/>
<keyword evidence="6" id="KW-0966">Cell projection</keyword>
<gene>
    <name evidence="6" type="primary">CFAP210</name>
</gene>
<feature type="region of interest" description="Disordered" evidence="3">
    <location>
        <begin position="1"/>
        <end position="29"/>
    </location>
</feature>
<feature type="coiled-coil region" evidence="2">
    <location>
        <begin position="101"/>
        <end position="145"/>
    </location>
</feature>
<organism evidence="5 6">
    <name type="scientific">Eublepharis macularius</name>
    <name type="common">Leopard gecko</name>
    <name type="synonym">Cyrtodactylus macularius</name>
    <dbReference type="NCBI Taxonomy" id="481883"/>
    <lineage>
        <taxon>Eukaryota</taxon>
        <taxon>Metazoa</taxon>
        <taxon>Chordata</taxon>
        <taxon>Craniata</taxon>
        <taxon>Vertebrata</taxon>
        <taxon>Euteleostomi</taxon>
        <taxon>Lepidosauria</taxon>
        <taxon>Squamata</taxon>
        <taxon>Bifurcata</taxon>
        <taxon>Gekkota</taxon>
        <taxon>Eublepharidae</taxon>
        <taxon>Eublepharinae</taxon>
        <taxon>Eublepharis</taxon>
    </lineage>
</organism>
<dbReference type="CTD" id="129881"/>
<keyword evidence="5" id="KW-1185">Reference proteome</keyword>
<evidence type="ECO:0000256" key="1">
    <source>
        <dbReference type="ARBA" id="ARBA00023054"/>
    </source>
</evidence>
<protein>
    <submittedName>
        <fullName evidence="6">Cilia- and flagella- associated protein 210</fullName>
    </submittedName>
</protein>
<dbReference type="AlphaFoldDB" id="A0AA97J043"/>
<feature type="domain" description="Trichohyalin-plectin-homology" evidence="4">
    <location>
        <begin position="148"/>
        <end position="483"/>
    </location>
</feature>
<keyword evidence="1 2" id="KW-0175">Coiled coil</keyword>
<dbReference type="PANTHER" id="PTHR28663:SF1">
    <property type="entry name" value="CILIA- AND FLAGELLA- ASSOCIATED PROTEIN 210"/>
    <property type="match status" value="1"/>
</dbReference>
<evidence type="ECO:0000256" key="2">
    <source>
        <dbReference type="SAM" id="Coils"/>
    </source>
</evidence>
<evidence type="ECO:0000313" key="6">
    <source>
        <dbReference type="RefSeq" id="XP_054828764.1"/>
    </source>
</evidence>
<reference evidence="6" key="1">
    <citation type="submission" date="2025-08" db="UniProtKB">
        <authorList>
            <consortium name="RefSeq"/>
        </authorList>
    </citation>
    <scope>IDENTIFICATION</scope>
    <source>
        <tissue evidence="6">Blood</tissue>
    </source>
</reference>
<dbReference type="InterPro" id="IPR039986">
    <property type="entry name" value="CFAP210"/>
</dbReference>
<feature type="region of interest" description="Disordered" evidence="3">
    <location>
        <begin position="251"/>
        <end position="276"/>
    </location>
</feature>
<feature type="compositionally biased region" description="Basic and acidic residues" evidence="3">
    <location>
        <begin position="251"/>
        <end position="268"/>
    </location>
</feature>
<evidence type="ECO:0000259" key="4">
    <source>
        <dbReference type="Pfam" id="PF13868"/>
    </source>
</evidence>
<dbReference type="GeneID" id="129325193"/>
<dbReference type="RefSeq" id="XP_054828764.1">
    <property type="nucleotide sequence ID" value="XM_054972789.1"/>
</dbReference>